<evidence type="ECO:0000259" key="9">
    <source>
        <dbReference type="PROSITE" id="PS51850"/>
    </source>
</evidence>
<evidence type="ECO:0000256" key="5">
    <source>
        <dbReference type="ARBA" id="ARBA00023002"/>
    </source>
</evidence>
<dbReference type="Gene3D" id="3.40.50.720">
    <property type="entry name" value="NAD(P)-binding Rossmann-like Domain"/>
    <property type="match status" value="1"/>
</dbReference>
<dbReference type="PANTHER" id="PTHR21371">
    <property type="entry name" value="KETOL-ACID REDUCTOISOMERASE, MITOCHONDRIAL"/>
    <property type="match status" value="1"/>
</dbReference>
<organism evidence="10 11">
    <name type="scientific">Cladophialophora psammophila CBS 110553</name>
    <dbReference type="NCBI Taxonomy" id="1182543"/>
    <lineage>
        <taxon>Eukaryota</taxon>
        <taxon>Fungi</taxon>
        <taxon>Dikarya</taxon>
        <taxon>Ascomycota</taxon>
        <taxon>Pezizomycotina</taxon>
        <taxon>Eurotiomycetes</taxon>
        <taxon>Chaetothyriomycetidae</taxon>
        <taxon>Chaetothyriales</taxon>
        <taxon>Herpotrichiellaceae</taxon>
        <taxon>Cladophialophora</taxon>
    </lineage>
</organism>
<dbReference type="InterPro" id="IPR013116">
    <property type="entry name" value="KARI_N"/>
</dbReference>
<evidence type="ECO:0000256" key="4">
    <source>
        <dbReference type="ARBA" id="ARBA00022605"/>
    </source>
</evidence>
<accession>W9W488</accession>
<dbReference type="GO" id="GO:0009097">
    <property type="term" value="P:isoleucine biosynthetic process"/>
    <property type="evidence" value="ECO:0007669"/>
    <property type="project" value="UniProtKB-UniPathway"/>
</dbReference>
<keyword evidence="11" id="KW-1185">Reference proteome</keyword>
<dbReference type="EMBL" id="AMGX01000048">
    <property type="protein sequence ID" value="EXJ53384.1"/>
    <property type="molecule type" value="Genomic_DNA"/>
</dbReference>
<dbReference type="InterPro" id="IPR000506">
    <property type="entry name" value="KARI_C"/>
</dbReference>
<dbReference type="GO" id="GO:0004455">
    <property type="term" value="F:ketol-acid reductoisomerase activity"/>
    <property type="evidence" value="ECO:0007669"/>
    <property type="project" value="InterPro"/>
</dbReference>
<dbReference type="PANTHER" id="PTHR21371:SF1">
    <property type="entry name" value="KETOL-ACID REDUCTOISOMERASE, MITOCHONDRIAL"/>
    <property type="match status" value="1"/>
</dbReference>
<feature type="domain" description="KARI N-terminal Rossmann" evidence="9">
    <location>
        <begin position="3"/>
        <end position="191"/>
    </location>
</feature>
<dbReference type="Pfam" id="PF01450">
    <property type="entry name" value="KARI_C"/>
    <property type="match status" value="1"/>
</dbReference>
<keyword evidence="5" id="KW-0560">Oxidoreductase</keyword>
<dbReference type="UniPathway" id="UPA00047">
    <property type="reaction ID" value="UER00056"/>
</dbReference>
<comment type="caution">
    <text evidence="10">The sequence shown here is derived from an EMBL/GenBank/DDBJ whole genome shotgun (WGS) entry which is preliminary data.</text>
</comment>
<keyword evidence="4" id="KW-0028">Amino-acid biosynthesis</keyword>
<evidence type="ECO:0000313" key="11">
    <source>
        <dbReference type="Proteomes" id="UP000019471"/>
    </source>
</evidence>
<dbReference type="GeneID" id="19198056"/>
<dbReference type="SUPFAM" id="SSF48179">
    <property type="entry name" value="6-phosphogluconate dehydrogenase C-terminal domain-like"/>
    <property type="match status" value="1"/>
</dbReference>
<dbReference type="Proteomes" id="UP000019471">
    <property type="component" value="Unassembled WGS sequence"/>
</dbReference>
<evidence type="ECO:0000313" key="10">
    <source>
        <dbReference type="EMBL" id="EXJ53384.1"/>
    </source>
</evidence>
<evidence type="ECO:0000256" key="3">
    <source>
        <dbReference type="ARBA" id="ARBA00010318"/>
    </source>
</evidence>
<sequence>MSAQIYYEKDATLDLLDGKKVVFIGYGNQGRAQCLNLRDTIAQHQFQQPPKILASSLNDKYAATCREDGVDFTTDFRNAASQANVLFLLIPDHFQPGLFNDQLAPVLQKGAVIVVASGYNYFYKKLKIDSTQDVVMVAPRMIGTSVRSLFVKGQGFPCFISAEQDGTGKAHEWSLTLAKGIGALRKGAIKSSCREETLIDLFAEQALFPTIITVFEQAYTVLKNLGCSDEALCFELFLSKEPAEIFEKMADDGFVRQLVHHSTVSQYGQLKGALNFPQDIIRPLVKEFSRVAEQRVLDGKFAEEFTSIEENDTNGVQVELDRLYKQAEQSDLAKGEAKVRSRLGL</sequence>
<dbReference type="STRING" id="1182543.W9W488"/>
<comment type="similarity">
    <text evidence="3">Belongs to the ketol-acid reductoisomerase family.</text>
</comment>
<evidence type="ECO:0000256" key="6">
    <source>
        <dbReference type="ARBA" id="ARBA00023304"/>
    </source>
</evidence>
<dbReference type="HOGENOM" id="CLU_033821_0_0_1"/>
<evidence type="ECO:0000256" key="8">
    <source>
        <dbReference type="ARBA" id="ARBA00030593"/>
    </source>
</evidence>
<proteinExistence type="inferred from homology"/>
<dbReference type="AlphaFoldDB" id="W9W488"/>
<protein>
    <recommendedName>
        <fullName evidence="8">Acetohydroxy-acid reductoisomerase</fullName>
    </recommendedName>
    <alternativeName>
        <fullName evidence="7">Alpha-keto-beta-hydroxylacyl reductoisomerase</fullName>
    </alternativeName>
</protein>
<comment type="pathway">
    <text evidence="2">Amino-acid biosynthesis; L-isoleucine biosynthesis; L-isoleucine from 2-oxobutanoate: step 2/4.</text>
</comment>
<dbReference type="InterPro" id="IPR008927">
    <property type="entry name" value="6-PGluconate_DH-like_C_sf"/>
</dbReference>
<dbReference type="UniPathway" id="UPA00049">
    <property type="reaction ID" value="UER00060"/>
</dbReference>
<dbReference type="eggNOG" id="ENOG502SIKA">
    <property type="taxonomic scope" value="Eukaryota"/>
</dbReference>
<comment type="pathway">
    <text evidence="1">Amino-acid biosynthesis; L-valine biosynthesis; L-valine from pyruvate: step 2/4.</text>
</comment>
<dbReference type="InterPro" id="IPR036291">
    <property type="entry name" value="NAD(P)-bd_dom_sf"/>
</dbReference>
<dbReference type="InterPro" id="IPR013023">
    <property type="entry name" value="KARI"/>
</dbReference>
<dbReference type="RefSeq" id="XP_007752129.1">
    <property type="nucleotide sequence ID" value="XM_007753939.1"/>
</dbReference>
<name>W9W488_9EURO</name>
<evidence type="ECO:0000256" key="1">
    <source>
        <dbReference type="ARBA" id="ARBA00004864"/>
    </source>
</evidence>
<keyword evidence="6" id="KW-0100">Branched-chain amino acid biosynthesis</keyword>
<dbReference type="SUPFAM" id="SSF51735">
    <property type="entry name" value="NAD(P)-binding Rossmann-fold domains"/>
    <property type="match status" value="1"/>
</dbReference>
<evidence type="ECO:0000256" key="2">
    <source>
        <dbReference type="ARBA" id="ARBA00004885"/>
    </source>
</evidence>
<dbReference type="OrthoDB" id="5411533at2759"/>
<reference evidence="10 11" key="1">
    <citation type="submission" date="2013-03" db="EMBL/GenBank/DDBJ databases">
        <title>The Genome Sequence of Cladophialophora psammophila CBS 110553.</title>
        <authorList>
            <consortium name="The Broad Institute Genomics Platform"/>
            <person name="Cuomo C."/>
            <person name="de Hoog S."/>
            <person name="Gorbushina A."/>
            <person name="Walker B."/>
            <person name="Young S.K."/>
            <person name="Zeng Q."/>
            <person name="Gargeya S."/>
            <person name="Fitzgerald M."/>
            <person name="Haas B."/>
            <person name="Abouelleil A."/>
            <person name="Allen A.W."/>
            <person name="Alvarado L."/>
            <person name="Arachchi H.M."/>
            <person name="Berlin A.M."/>
            <person name="Chapman S.B."/>
            <person name="Gainer-Dewar J."/>
            <person name="Goldberg J."/>
            <person name="Griggs A."/>
            <person name="Gujja S."/>
            <person name="Hansen M."/>
            <person name="Howarth C."/>
            <person name="Imamovic A."/>
            <person name="Ireland A."/>
            <person name="Larimer J."/>
            <person name="McCowan C."/>
            <person name="Murphy C."/>
            <person name="Pearson M."/>
            <person name="Poon T.W."/>
            <person name="Priest M."/>
            <person name="Roberts A."/>
            <person name="Saif S."/>
            <person name="Shea T."/>
            <person name="Sisk P."/>
            <person name="Sykes S."/>
            <person name="Wortman J."/>
            <person name="Nusbaum C."/>
            <person name="Birren B."/>
        </authorList>
    </citation>
    <scope>NUCLEOTIDE SEQUENCE [LARGE SCALE GENOMIC DNA]</scope>
    <source>
        <strain evidence="10 11">CBS 110553</strain>
    </source>
</reference>
<gene>
    <name evidence="10" type="ORF">A1O5_13373</name>
</gene>
<dbReference type="GO" id="GO:0009099">
    <property type="term" value="P:L-valine biosynthetic process"/>
    <property type="evidence" value="ECO:0007669"/>
    <property type="project" value="UniProtKB-UniPathway"/>
</dbReference>
<dbReference type="PROSITE" id="PS51850">
    <property type="entry name" value="KARI_N"/>
    <property type="match status" value="1"/>
</dbReference>
<dbReference type="Pfam" id="PF07991">
    <property type="entry name" value="KARI_N"/>
    <property type="match status" value="1"/>
</dbReference>
<dbReference type="Gene3D" id="6.10.240.10">
    <property type="match status" value="1"/>
</dbReference>
<evidence type="ECO:0000256" key="7">
    <source>
        <dbReference type="ARBA" id="ARBA00030209"/>
    </source>
</evidence>